<sequence>MEHGRCGYRCVFDIIGTGVLLVGFVLWQRMNRRAPLLPLQVFDNRDFSAAACPRWPSGSS</sequence>
<name>A0ABX9E9J8_9PSEU</name>
<keyword evidence="1" id="KW-1133">Transmembrane helix</keyword>
<protein>
    <submittedName>
        <fullName evidence="2">Uncharacterized protein</fullName>
    </submittedName>
</protein>
<dbReference type="Proteomes" id="UP000248714">
    <property type="component" value="Unassembled WGS sequence"/>
</dbReference>
<feature type="transmembrane region" description="Helical" evidence="1">
    <location>
        <begin position="6"/>
        <end position="27"/>
    </location>
</feature>
<organism evidence="2 3">
    <name type="scientific">Lentzea atacamensis</name>
    <dbReference type="NCBI Taxonomy" id="531938"/>
    <lineage>
        <taxon>Bacteria</taxon>
        <taxon>Bacillati</taxon>
        <taxon>Actinomycetota</taxon>
        <taxon>Actinomycetes</taxon>
        <taxon>Pseudonocardiales</taxon>
        <taxon>Pseudonocardiaceae</taxon>
        <taxon>Lentzea</taxon>
    </lineage>
</organism>
<evidence type="ECO:0000256" key="1">
    <source>
        <dbReference type="SAM" id="Phobius"/>
    </source>
</evidence>
<reference evidence="2 3" key="1">
    <citation type="submission" date="2018-06" db="EMBL/GenBank/DDBJ databases">
        <title>Genomic Encyclopedia of Type Strains, Phase IV (KMG-IV): sequencing the most valuable type-strain genomes for metagenomic binning, comparative biology and taxonomic classification.</title>
        <authorList>
            <person name="Goeker M."/>
        </authorList>
    </citation>
    <scope>NUCLEOTIDE SEQUENCE [LARGE SCALE GENOMIC DNA]</scope>
    <source>
        <strain evidence="2 3">DSM 45479</strain>
    </source>
</reference>
<evidence type="ECO:0000313" key="2">
    <source>
        <dbReference type="EMBL" id="RAS66830.1"/>
    </source>
</evidence>
<keyword evidence="1" id="KW-0812">Transmembrane</keyword>
<keyword evidence="1" id="KW-0472">Membrane</keyword>
<gene>
    <name evidence="2" type="ORF">C8D87_103169</name>
</gene>
<keyword evidence="3" id="KW-1185">Reference proteome</keyword>
<evidence type="ECO:0000313" key="3">
    <source>
        <dbReference type="Proteomes" id="UP000248714"/>
    </source>
</evidence>
<proteinExistence type="predicted"/>
<comment type="caution">
    <text evidence="2">The sequence shown here is derived from an EMBL/GenBank/DDBJ whole genome shotgun (WGS) entry which is preliminary data.</text>
</comment>
<accession>A0ABX9E9J8</accession>
<dbReference type="EMBL" id="QLTT01000003">
    <property type="protein sequence ID" value="RAS66830.1"/>
    <property type="molecule type" value="Genomic_DNA"/>
</dbReference>